<accession>A0A846MLE6</accession>
<comment type="caution">
    <text evidence="1">The sequence shown here is derived from an EMBL/GenBank/DDBJ whole genome shotgun (WGS) entry which is preliminary data.</text>
</comment>
<dbReference type="AlphaFoldDB" id="A0A846MLE6"/>
<evidence type="ECO:0000313" key="2">
    <source>
        <dbReference type="Proteomes" id="UP000532769"/>
    </source>
</evidence>
<gene>
    <name evidence="1" type="ORF">BDD39_002954</name>
</gene>
<evidence type="ECO:0000313" key="1">
    <source>
        <dbReference type="EMBL" id="NIK16444.1"/>
    </source>
</evidence>
<organism evidence="1 2">
    <name type="scientific">Saccharococcus thermophilus</name>
    <dbReference type="NCBI Taxonomy" id="29396"/>
    <lineage>
        <taxon>Bacteria</taxon>
        <taxon>Bacillati</taxon>
        <taxon>Bacillota</taxon>
        <taxon>Bacilli</taxon>
        <taxon>Bacillales</taxon>
        <taxon>Anoxybacillaceae</taxon>
        <taxon>Saccharococcus</taxon>
    </lineage>
</organism>
<dbReference type="EMBL" id="JAASRS010000001">
    <property type="protein sequence ID" value="NIK16444.1"/>
    <property type="molecule type" value="Genomic_DNA"/>
</dbReference>
<proteinExistence type="predicted"/>
<keyword evidence="2" id="KW-1185">Reference proteome</keyword>
<protein>
    <submittedName>
        <fullName evidence="1">Uncharacterized protein</fullName>
    </submittedName>
</protein>
<sequence>MNLMIFIVFTFRGEKNVYQNDRFCISERIGKYKGEGCYDSQNMPEKYLNASHKFYRKF</sequence>
<reference evidence="1 2" key="1">
    <citation type="submission" date="2020-03" db="EMBL/GenBank/DDBJ databases">
        <title>Genomic Encyclopedia of Archaeal and Bacterial Type Strains, Phase II (KMG-II): from individual species to whole genera.</title>
        <authorList>
            <person name="Goeker M."/>
        </authorList>
    </citation>
    <scope>NUCLEOTIDE SEQUENCE [LARGE SCALE GENOMIC DNA]</scope>
    <source>
        <strain evidence="1 2">DSM 4749</strain>
    </source>
</reference>
<dbReference type="Proteomes" id="UP000532769">
    <property type="component" value="Unassembled WGS sequence"/>
</dbReference>
<name>A0A846MLE6_9BACL</name>